<feature type="transmembrane region" description="Helical" evidence="1">
    <location>
        <begin position="12"/>
        <end position="35"/>
    </location>
</feature>
<evidence type="ECO:0000313" key="2">
    <source>
        <dbReference type="EMBL" id="TQV82774.1"/>
    </source>
</evidence>
<evidence type="ECO:0008006" key="4">
    <source>
        <dbReference type="Google" id="ProtNLM"/>
    </source>
</evidence>
<accession>A0A545TZY9</accession>
<name>A0A545TZY9_9GAMM</name>
<dbReference type="EMBL" id="VIKS01000015">
    <property type="protein sequence ID" value="TQV82774.1"/>
    <property type="molecule type" value="Genomic_DNA"/>
</dbReference>
<sequence length="249" mass="28244">MKSIKSKSIAFLVHLIISVFVIAAFLLFLKLFWYQDIFFELENVWEGLKILIIVDAILGPLLTFIVYLPGKKSLKFDLSTIAVLQLLALIYGGHLIYHQRPAVLAFVGDRFEVLAASEPVVEGLPNSHFDGLSFNYPAITYALPATSDKERTDFIFNNVQYSKIAERHRPIRDHIEILAKSSLNIDQLTPKSPKSEKSLQEFISESQNKEYLLLPLQGTNGNAMVIAISVSDTNVLGYIRIDPWKEYQR</sequence>
<proteinExistence type="predicted"/>
<protein>
    <recommendedName>
        <fullName evidence="4">Type IV pilin accessory protein</fullName>
    </recommendedName>
</protein>
<keyword evidence="1" id="KW-0472">Membrane</keyword>
<dbReference type="AlphaFoldDB" id="A0A545TZY9"/>
<keyword evidence="1" id="KW-1133">Transmembrane helix</keyword>
<keyword evidence="1" id="KW-0812">Transmembrane</keyword>
<dbReference type="RefSeq" id="WP_142934388.1">
    <property type="nucleotide sequence ID" value="NZ_ML660171.1"/>
</dbReference>
<evidence type="ECO:0000256" key="1">
    <source>
        <dbReference type="SAM" id="Phobius"/>
    </source>
</evidence>
<dbReference type="OrthoDB" id="7057338at2"/>
<reference evidence="2 3" key="1">
    <citation type="submission" date="2019-07" db="EMBL/GenBank/DDBJ databases">
        <title>Draft genome for Aliikangiella sp. M105.</title>
        <authorList>
            <person name="Wang G."/>
        </authorList>
    </citation>
    <scope>NUCLEOTIDE SEQUENCE [LARGE SCALE GENOMIC DNA]</scope>
    <source>
        <strain evidence="2 3">M105</strain>
    </source>
</reference>
<organism evidence="2 3">
    <name type="scientific">Aliikangiella coralliicola</name>
    <dbReference type="NCBI Taxonomy" id="2592383"/>
    <lineage>
        <taxon>Bacteria</taxon>
        <taxon>Pseudomonadati</taxon>
        <taxon>Pseudomonadota</taxon>
        <taxon>Gammaproteobacteria</taxon>
        <taxon>Oceanospirillales</taxon>
        <taxon>Pleioneaceae</taxon>
        <taxon>Aliikangiella</taxon>
    </lineage>
</organism>
<gene>
    <name evidence="2" type="ORF">FLL46_23665</name>
</gene>
<feature type="transmembrane region" description="Helical" evidence="1">
    <location>
        <begin position="47"/>
        <end position="68"/>
    </location>
</feature>
<evidence type="ECO:0000313" key="3">
    <source>
        <dbReference type="Proteomes" id="UP000315439"/>
    </source>
</evidence>
<dbReference type="Proteomes" id="UP000315439">
    <property type="component" value="Unassembled WGS sequence"/>
</dbReference>
<keyword evidence="3" id="KW-1185">Reference proteome</keyword>
<comment type="caution">
    <text evidence="2">The sequence shown here is derived from an EMBL/GenBank/DDBJ whole genome shotgun (WGS) entry which is preliminary data.</text>
</comment>
<feature type="transmembrane region" description="Helical" evidence="1">
    <location>
        <begin position="80"/>
        <end position="97"/>
    </location>
</feature>